<evidence type="ECO:0000259" key="1">
    <source>
        <dbReference type="PROSITE" id="PS50943"/>
    </source>
</evidence>
<evidence type="ECO:0000313" key="2">
    <source>
        <dbReference type="EMBL" id="CAG9612408.1"/>
    </source>
</evidence>
<comment type="caution">
    <text evidence="2">The sequence shown here is derived from an EMBL/GenBank/DDBJ whole genome shotgun (WGS) entry which is preliminary data.</text>
</comment>
<reference evidence="2 3" key="1">
    <citation type="submission" date="2021-10" db="EMBL/GenBank/DDBJ databases">
        <authorList>
            <person name="Criscuolo A."/>
        </authorList>
    </citation>
    <scope>NUCLEOTIDE SEQUENCE [LARGE SCALE GENOMIC DNA]</scope>
    <source>
        <strain evidence="3">CIP 111899</strain>
    </source>
</reference>
<dbReference type="InterPro" id="IPR001387">
    <property type="entry name" value="Cro/C1-type_HTH"/>
</dbReference>
<dbReference type="EMBL" id="CAKJTI010000006">
    <property type="protein sequence ID" value="CAG9612408.1"/>
    <property type="molecule type" value="Genomic_DNA"/>
</dbReference>
<accession>A0ABM8Y9H1</accession>
<dbReference type="PROSITE" id="PS50943">
    <property type="entry name" value="HTH_CROC1"/>
    <property type="match status" value="1"/>
</dbReference>
<feature type="domain" description="HTH cro/C1-type" evidence="1">
    <location>
        <begin position="8"/>
        <end position="62"/>
    </location>
</feature>
<sequence length="79" mass="8888">MYLTSNQIRIVRKLHGLSQRELARLINVDSGLISKVEADKASVSTNLNKRLIDALEITEEKLALAIEVSERFKVRTPIA</sequence>
<dbReference type="SUPFAM" id="SSF47413">
    <property type="entry name" value="lambda repressor-like DNA-binding domains"/>
    <property type="match status" value="1"/>
</dbReference>
<dbReference type="InterPro" id="IPR010982">
    <property type="entry name" value="Lambda_DNA-bd_dom_sf"/>
</dbReference>
<proteinExistence type="predicted"/>
<organism evidence="2 3">
    <name type="scientific">Bacillus rhizoplanae</name>
    <dbReference type="NCBI Taxonomy" id="2880966"/>
    <lineage>
        <taxon>Bacteria</taxon>
        <taxon>Bacillati</taxon>
        <taxon>Bacillota</taxon>
        <taxon>Bacilli</taxon>
        <taxon>Bacillales</taxon>
        <taxon>Bacillaceae</taxon>
        <taxon>Bacillus</taxon>
    </lineage>
</organism>
<gene>
    <name evidence="2" type="ORF">BACCIP111899_01584</name>
</gene>
<dbReference type="Gene3D" id="1.10.260.40">
    <property type="entry name" value="lambda repressor-like DNA-binding domains"/>
    <property type="match status" value="1"/>
</dbReference>
<dbReference type="RefSeq" id="WP_230574595.1">
    <property type="nucleotide sequence ID" value="NZ_CAKJTI010000006.1"/>
</dbReference>
<protein>
    <recommendedName>
        <fullName evidence="1">HTH cro/C1-type domain-containing protein</fullName>
    </recommendedName>
</protein>
<keyword evidence="3" id="KW-1185">Reference proteome</keyword>
<evidence type="ECO:0000313" key="3">
    <source>
        <dbReference type="Proteomes" id="UP000789423"/>
    </source>
</evidence>
<dbReference type="CDD" id="cd00093">
    <property type="entry name" value="HTH_XRE"/>
    <property type="match status" value="1"/>
</dbReference>
<name>A0ABM8Y9H1_9BACI</name>
<dbReference type="SMART" id="SM00530">
    <property type="entry name" value="HTH_XRE"/>
    <property type="match status" value="1"/>
</dbReference>
<dbReference type="Proteomes" id="UP000789423">
    <property type="component" value="Unassembled WGS sequence"/>
</dbReference>
<dbReference type="Pfam" id="PF01381">
    <property type="entry name" value="HTH_3"/>
    <property type="match status" value="1"/>
</dbReference>